<dbReference type="GO" id="GO:0005662">
    <property type="term" value="C:DNA replication factor A complex"/>
    <property type="evidence" value="ECO:0007669"/>
    <property type="project" value="UniProtKB-ARBA"/>
</dbReference>
<dbReference type="FunFam" id="2.40.50.140:FF:000064">
    <property type="entry name" value="Replication protein A subunit"/>
    <property type="match status" value="1"/>
</dbReference>
<dbReference type="Gene3D" id="2.40.50.140">
    <property type="entry name" value="Nucleic acid-binding proteins"/>
    <property type="match status" value="4"/>
</dbReference>
<dbReference type="Pfam" id="PF01336">
    <property type="entry name" value="tRNA_anti-codon"/>
    <property type="match status" value="1"/>
</dbReference>
<dbReference type="FunFam" id="2.40.50.140:FF:000090">
    <property type="entry name" value="Replication protein A subunit"/>
    <property type="match status" value="1"/>
</dbReference>
<dbReference type="CDD" id="cd04474">
    <property type="entry name" value="RPA1_DBD_A"/>
    <property type="match status" value="1"/>
</dbReference>
<dbReference type="GO" id="GO:0006260">
    <property type="term" value="P:DNA replication"/>
    <property type="evidence" value="ECO:0007669"/>
    <property type="project" value="UniProtKB-KW"/>
</dbReference>
<dbReference type="SUPFAM" id="SSF50249">
    <property type="entry name" value="Nucleic acid-binding proteins"/>
    <property type="match status" value="4"/>
</dbReference>
<feature type="domain" description="Replication protein A OB" evidence="14">
    <location>
        <begin position="335"/>
        <end position="432"/>
    </location>
</feature>
<comment type="caution">
    <text evidence="15">The sequence shown here is derived from an EMBL/GenBank/DDBJ whole genome shotgun (WGS) entry which is preliminary data.</text>
</comment>
<evidence type="ECO:0000259" key="12">
    <source>
        <dbReference type="Pfam" id="PF04057"/>
    </source>
</evidence>
<dbReference type="EMBL" id="CACVBS010000112">
    <property type="protein sequence ID" value="CAA7271580.1"/>
    <property type="molecule type" value="Genomic_DNA"/>
</dbReference>
<keyword evidence="3 9" id="KW-0235">DNA replication</keyword>
<dbReference type="OrthoDB" id="1751331at2759"/>
<dbReference type="GO" id="GO:0008270">
    <property type="term" value="F:zinc ion binding"/>
    <property type="evidence" value="ECO:0007669"/>
    <property type="project" value="UniProtKB-KW"/>
</dbReference>
<keyword evidence="7 9" id="KW-0238">DNA-binding</keyword>
<dbReference type="InterPro" id="IPR013955">
    <property type="entry name" value="Rep_factor-A_C"/>
</dbReference>
<gene>
    <name evidence="15" type="ORF">AAE3_LOCUS13705</name>
</gene>
<protein>
    <recommendedName>
        <fullName evidence="9">Replication protein A subunit</fullName>
    </recommendedName>
</protein>
<dbReference type="InterPro" id="IPR004591">
    <property type="entry name" value="Rfa1"/>
</dbReference>
<organism evidence="15 16">
    <name type="scientific">Cyclocybe aegerita</name>
    <name type="common">Black poplar mushroom</name>
    <name type="synonym">Agrocybe aegerita</name>
    <dbReference type="NCBI Taxonomy" id="1973307"/>
    <lineage>
        <taxon>Eukaryota</taxon>
        <taxon>Fungi</taxon>
        <taxon>Dikarya</taxon>
        <taxon>Basidiomycota</taxon>
        <taxon>Agaricomycotina</taxon>
        <taxon>Agaricomycetes</taxon>
        <taxon>Agaricomycetidae</taxon>
        <taxon>Agaricales</taxon>
        <taxon>Agaricineae</taxon>
        <taxon>Bolbitiaceae</taxon>
        <taxon>Cyclocybe</taxon>
    </lineage>
</organism>
<proteinExistence type="inferred from homology"/>
<dbReference type="GO" id="GO:0007004">
    <property type="term" value="P:telomere maintenance via telomerase"/>
    <property type="evidence" value="ECO:0007669"/>
    <property type="project" value="UniProtKB-ARBA"/>
</dbReference>
<feature type="region of interest" description="Disordered" evidence="10">
    <location>
        <begin position="162"/>
        <end position="214"/>
    </location>
</feature>
<evidence type="ECO:0000313" key="16">
    <source>
        <dbReference type="Proteomes" id="UP000467700"/>
    </source>
</evidence>
<evidence type="ECO:0000256" key="9">
    <source>
        <dbReference type="RuleBase" id="RU364130"/>
    </source>
</evidence>
<feature type="compositionally biased region" description="Low complexity" evidence="10">
    <location>
        <begin position="183"/>
        <end position="201"/>
    </location>
</feature>
<dbReference type="CDD" id="cd04475">
    <property type="entry name" value="RPA1_DBD_B"/>
    <property type="match status" value="1"/>
</dbReference>
<dbReference type="InterPro" id="IPR012340">
    <property type="entry name" value="NA-bd_OB-fold"/>
</dbReference>
<feature type="domain" description="OB" evidence="11">
    <location>
        <begin position="226"/>
        <end position="305"/>
    </location>
</feature>
<name>A0A8S0VV83_CYCAE</name>
<dbReference type="CDD" id="cd04477">
    <property type="entry name" value="RPA1N"/>
    <property type="match status" value="1"/>
</dbReference>
<dbReference type="PANTHER" id="PTHR47165">
    <property type="entry name" value="OS03G0429900 PROTEIN"/>
    <property type="match status" value="1"/>
</dbReference>
<dbReference type="AlphaFoldDB" id="A0A8S0VV83"/>
<evidence type="ECO:0000259" key="14">
    <source>
        <dbReference type="Pfam" id="PF16900"/>
    </source>
</evidence>
<evidence type="ECO:0000256" key="2">
    <source>
        <dbReference type="ARBA" id="ARBA00005690"/>
    </source>
</evidence>
<evidence type="ECO:0000256" key="1">
    <source>
        <dbReference type="ARBA" id="ARBA00004123"/>
    </source>
</evidence>
<evidence type="ECO:0000256" key="4">
    <source>
        <dbReference type="ARBA" id="ARBA00022723"/>
    </source>
</evidence>
<feature type="domain" description="Replication factor A C-terminal" evidence="13">
    <location>
        <begin position="495"/>
        <end position="637"/>
    </location>
</feature>
<evidence type="ECO:0000256" key="10">
    <source>
        <dbReference type="SAM" id="MobiDB-lite"/>
    </source>
</evidence>
<dbReference type="Pfam" id="PF04057">
    <property type="entry name" value="Rep-A_N"/>
    <property type="match status" value="1"/>
</dbReference>
<dbReference type="GO" id="GO:0003677">
    <property type="term" value="F:DNA binding"/>
    <property type="evidence" value="ECO:0007669"/>
    <property type="project" value="UniProtKB-KW"/>
</dbReference>
<evidence type="ECO:0000256" key="3">
    <source>
        <dbReference type="ARBA" id="ARBA00022705"/>
    </source>
</evidence>
<evidence type="ECO:0000259" key="13">
    <source>
        <dbReference type="Pfam" id="PF08646"/>
    </source>
</evidence>
<keyword evidence="8 9" id="KW-0539">Nucleus</keyword>
<comment type="subcellular location">
    <subcellularLocation>
        <location evidence="1 9">Nucleus</location>
    </subcellularLocation>
</comment>
<dbReference type="GO" id="GO:0006310">
    <property type="term" value="P:DNA recombination"/>
    <property type="evidence" value="ECO:0007669"/>
    <property type="project" value="InterPro"/>
</dbReference>
<evidence type="ECO:0000313" key="15">
    <source>
        <dbReference type="EMBL" id="CAA7271580.1"/>
    </source>
</evidence>
<evidence type="ECO:0000256" key="8">
    <source>
        <dbReference type="ARBA" id="ARBA00023242"/>
    </source>
</evidence>
<dbReference type="NCBIfam" id="TIGR00617">
    <property type="entry name" value="rpa1"/>
    <property type="match status" value="1"/>
</dbReference>
<keyword evidence="5 9" id="KW-0863">Zinc-finger</keyword>
<accession>A0A8S0VV83</accession>
<evidence type="ECO:0000259" key="11">
    <source>
        <dbReference type="Pfam" id="PF01336"/>
    </source>
</evidence>
<dbReference type="InterPro" id="IPR004365">
    <property type="entry name" value="NA-bd_OB_tRNA"/>
</dbReference>
<dbReference type="FunFam" id="2.40.50.140:FF:000041">
    <property type="entry name" value="Replication protein A subunit"/>
    <property type="match status" value="1"/>
</dbReference>
<keyword evidence="6 9" id="KW-0862">Zinc</keyword>
<comment type="subunit">
    <text evidence="9">Component of the heterotrimeric canonical replication protein A complex (RPA).</text>
</comment>
<keyword evidence="4 9" id="KW-0479">Metal-binding</keyword>
<feature type="domain" description="Replication factor-A protein 1 N-terminal" evidence="12">
    <location>
        <begin position="72"/>
        <end position="154"/>
    </location>
</feature>
<dbReference type="GO" id="GO:0000781">
    <property type="term" value="C:chromosome, telomeric region"/>
    <property type="evidence" value="ECO:0007669"/>
    <property type="project" value="UniProtKB-ARBA"/>
</dbReference>
<sequence>MCGGFVCGYKRKPEEVTEERSRITGSFPNALSHTVTPTHFRTHTTTAMTYQLSAGSCRLFQTCTPEDADVFNTEHTVQFLSIKKVGNTNNGPDRYRIIMSDGVHYMQAMLATQLNQLVQDNVITKCTVATIEKLTCNYVQDKRLIIILALRVLAHTTEKIGDPQQIEPAGNDQGINSPGANQAASTSTTPAPGAAPVQRQQAPPPKPGRTGNIYPIEGLSPYQNNWTIKARVTQKSDIKTWSNNRGEGKLFNVTLMDDSGEIRGTAFNTVVDELYPKLEEGKVYYISKARVNLAKKKFSNLNNDYELGFERNTEVEECHEVTNVPTVKYNFVPLDALGELNKDALCDVIGIVKEASEVTQVTSAKLNRQIPKRELTLVDRSGFSVRMTLWGKQAEQYNESETTPVIAFKGVKVGDFGGRSLSMFSSSTMQVNPDIEECFLLRGWYDSSGAEQTFKAHSISNTGGSSSFGFNRTDMHSLEEVKQAGYGMPEKPEQFSARATIMHIRSENISYPACPTSGCNKKVIQISDGWRCEKCNQVFPAPEHRYIISMAVADYSGQAWLQGFNEVGVEVFGMTANELLEIRDRDIAEYNAIMHKANCNTFNFSCRAKQDTYQDTTRIRYGISRMLPIDYKEEATILRDLLYSQWAR</sequence>
<evidence type="ECO:0000256" key="6">
    <source>
        <dbReference type="ARBA" id="ARBA00022833"/>
    </source>
</evidence>
<comment type="similarity">
    <text evidence="2 9">Belongs to the replication factor A protein 1 family.</text>
</comment>
<dbReference type="GO" id="GO:0006281">
    <property type="term" value="P:DNA repair"/>
    <property type="evidence" value="ECO:0007669"/>
    <property type="project" value="InterPro"/>
</dbReference>
<dbReference type="Pfam" id="PF16900">
    <property type="entry name" value="REPA_OB_2"/>
    <property type="match status" value="1"/>
</dbReference>
<dbReference type="PANTHER" id="PTHR47165:SF4">
    <property type="entry name" value="OS03G0429900 PROTEIN"/>
    <property type="match status" value="1"/>
</dbReference>
<evidence type="ECO:0000256" key="5">
    <source>
        <dbReference type="ARBA" id="ARBA00022771"/>
    </source>
</evidence>
<dbReference type="InterPro" id="IPR031657">
    <property type="entry name" value="REPA_OB_2"/>
</dbReference>
<dbReference type="Proteomes" id="UP000467700">
    <property type="component" value="Unassembled WGS sequence"/>
</dbReference>
<dbReference type="InterPro" id="IPR047192">
    <property type="entry name" value="Euk_RPA1_DBD_C"/>
</dbReference>
<keyword evidence="16" id="KW-1185">Reference proteome</keyword>
<dbReference type="Pfam" id="PF08646">
    <property type="entry name" value="Rep_fac-A_C"/>
    <property type="match status" value="1"/>
</dbReference>
<dbReference type="FunFam" id="2.40.50.140:FF:000117">
    <property type="entry name" value="Replication protein A subunit"/>
    <property type="match status" value="1"/>
</dbReference>
<reference evidence="15 16" key="1">
    <citation type="submission" date="2020-01" db="EMBL/GenBank/DDBJ databases">
        <authorList>
            <person name="Gupta K D."/>
        </authorList>
    </citation>
    <scope>NUCLEOTIDE SEQUENCE [LARGE SCALE GENOMIC DNA]</scope>
</reference>
<dbReference type="InterPro" id="IPR007199">
    <property type="entry name" value="Rep_factor-A_N"/>
</dbReference>
<evidence type="ECO:0000256" key="7">
    <source>
        <dbReference type="ARBA" id="ARBA00023125"/>
    </source>
</evidence>
<feature type="compositionally biased region" description="Polar residues" evidence="10">
    <location>
        <begin position="173"/>
        <end position="182"/>
    </location>
</feature>
<comment type="function">
    <text evidence="9">As part of the replication protein A (RPA/RP-A), a single-stranded DNA-binding heterotrimeric complex, may play an essential role in DNA replication, recombination and repair. Binds and stabilizes single-stranded DNA intermediates, preventing complementary DNA reannealing and recruiting different proteins involved in DNA metabolism.</text>
</comment>
<dbReference type="CDD" id="cd04476">
    <property type="entry name" value="RPA1_DBD_C"/>
    <property type="match status" value="1"/>
</dbReference>